<dbReference type="InterPro" id="IPR004873">
    <property type="entry name" value="BURP_dom"/>
</dbReference>
<evidence type="ECO:0000256" key="1">
    <source>
        <dbReference type="SAM" id="SignalP"/>
    </source>
</evidence>
<dbReference type="Proteomes" id="UP000288805">
    <property type="component" value="Unassembled WGS sequence"/>
</dbReference>
<dbReference type="OrthoDB" id="654134at2759"/>
<feature type="domain" description="BURP" evidence="2">
    <location>
        <begin position="104"/>
        <end position="216"/>
    </location>
</feature>
<dbReference type="EMBL" id="QGNW01000856">
    <property type="protein sequence ID" value="RVW60520.1"/>
    <property type="molecule type" value="Genomic_DNA"/>
</dbReference>
<gene>
    <name evidence="3" type="primary">RD22_19</name>
    <name evidence="3" type="ORF">CK203_114542</name>
</gene>
<keyword evidence="1" id="KW-0732">Signal</keyword>
<proteinExistence type="predicted"/>
<feature type="signal peptide" evidence="1">
    <location>
        <begin position="1"/>
        <end position="20"/>
    </location>
</feature>
<dbReference type="PANTHER" id="PTHR31236:SF2">
    <property type="entry name" value="BURP DOMAIN PROTEIN RD22"/>
    <property type="match status" value="1"/>
</dbReference>
<evidence type="ECO:0000313" key="4">
    <source>
        <dbReference type="Proteomes" id="UP000288805"/>
    </source>
</evidence>
<evidence type="ECO:0000313" key="3">
    <source>
        <dbReference type="EMBL" id="RVW60520.1"/>
    </source>
</evidence>
<sequence>MASTEFRLLPILSFLYVVVAVSHASLPSEDYWKLALPNTPMPRAVQDLLLPNSMEDGSSINASEIVLNDFLGNDYVQYQNPSAAETPTEDRPQDTSGKALELGKNIKAISNEVEMGSQEYRLGVGVKVVADKSVVCHKQKYPYAVFYCHAIHNTRVYTLPFVGTEDGTKSEVVVSCHIDTSAWNPKHAAFKVLKVKPGTVPVCDFLPHDDIIWIPK</sequence>
<dbReference type="PROSITE" id="PS51277">
    <property type="entry name" value="BURP"/>
    <property type="match status" value="1"/>
</dbReference>
<dbReference type="InterPro" id="IPR044816">
    <property type="entry name" value="BURP"/>
</dbReference>
<organism evidence="3 4">
    <name type="scientific">Vitis vinifera</name>
    <name type="common">Grape</name>
    <dbReference type="NCBI Taxonomy" id="29760"/>
    <lineage>
        <taxon>Eukaryota</taxon>
        <taxon>Viridiplantae</taxon>
        <taxon>Streptophyta</taxon>
        <taxon>Embryophyta</taxon>
        <taxon>Tracheophyta</taxon>
        <taxon>Spermatophyta</taxon>
        <taxon>Magnoliopsida</taxon>
        <taxon>eudicotyledons</taxon>
        <taxon>Gunneridae</taxon>
        <taxon>Pentapetalae</taxon>
        <taxon>rosids</taxon>
        <taxon>Vitales</taxon>
        <taxon>Vitaceae</taxon>
        <taxon>Viteae</taxon>
        <taxon>Vitis</taxon>
    </lineage>
</organism>
<dbReference type="SMART" id="SM01045">
    <property type="entry name" value="BURP"/>
    <property type="match status" value="1"/>
</dbReference>
<dbReference type="Pfam" id="PF03181">
    <property type="entry name" value="BURP"/>
    <property type="match status" value="1"/>
</dbReference>
<feature type="chain" id="PRO_5019080699" evidence="1">
    <location>
        <begin position="21"/>
        <end position="216"/>
    </location>
</feature>
<dbReference type="AlphaFoldDB" id="A0A438FLZ2"/>
<evidence type="ECO:0000259" key="2">
    <source>
        <dbReference type="PROSITE" id="PS51277"/>
    </source>
</evidence>
<comment type="caution">
    <text evidence="3">The sequence shown here is derived from an EMBL/GenBank/DDBJ whole genome shotgun (WGS) entry which is preliminary data.</text>
</comment>
<reference evidence="3 4" key="1">
    <citation type="journal article" date="2018" name="PLoS Genet.">
        <title>Population sequencing reveals clonal diversity and ancestral inbreeding in the grapevine cultivar Chardonnay.</title>
        <authorList>
            <person name="Roach M.J."/>
            <person name="Johnson D.L."/>
            <person name="Bohlmann J."/>
            <person name="van Vuuren H.J."/>
            <person name="Jones S.J."/>
            <person name="Pretorius I.S."/>
            <person name="Schmidt S.A."/>
            <person name="Borneman A.R."/>
        </authorList>
    </citation>
    <scope>NUCLEOTIDE SEQUENCE [LARGE SCALE GENOMIC DNA]</scope>
    <source>
        <strain evidence="4">cv. Chardonnay</strain>
        <tissue evidence="3">Leaf</tissue>
    </source>
</reference>
<dbReference type="PANTHER" id="PTHR31236">
    <property type="entry name" value="BURP DOMAIN PROTEIN USPL1-LIKE"/>
    <property type="match status" value="1"/>
</dbReference>
<protein>
    <submittedName>
        <fullName evidence="3">BURP domain protein RD22</fullName>
    </submittedName>
</protein>
<name>A0A438FLZ2_VITVI</name>
<accession>A0A438FLZ2</accession>